<feature type="region of interest" description="Disordered" evidence="1">
    <location>
        <begin position="1"/>
        <end position="27"/>
    </location>
</feature>
<keyword evidence="3" id="KW-1185">Reference proteome</keyword>
<evidence type="ECO:0000313" key="3">
    <source>
        <dbReference type="Proteomes" id="UP001223712"/>
    </source>
</evidence>
<sequence>MSITKAKTSASRSKKAAKPTKTMVEAPKTRQRIEEILEQRELAKLLEL</sequence>
<dbReference type="EMBL" id="JAUFQY010000001">
    <property type="protein sequence ID" value="MDN3701577.1"/>
    <property type="molecule type" value="Genomic_DNA"/>
</dbReference>
<comment type="caution">
    <text evidence="2">The sequence shown here is derived from an EMBL/GenBank/DDBJ whole genome shotgun (WGS) entry which is preliminary data.</text>
</comment>
<evidence type="ECO:0000256" key="1">
    <source>
        <dbReference type="SAM" id="MobiDB-lite"/>
    </source>
</evidence>
<feature type="compositionally biased region" description="Low complexity" evidence="1">
    <location>
        <begin position="1"/>
        <end position="11"/>
    </location>
</feature>
<proteinExistence type="predicted"/>
<gene>
    <name evidence="2" type="ORF">QWY96_13000</name>
</gene>
<organism evidence="2 3">
    <name type="scientific">Vibrio artabrorum</name>
    <dbReference type="NCBI Taxonomy" id="446374"/>
    <lineage>
        <taxon>Bacteria</taxon>
        <taxon>Pseudomonadati</taxon>
        <taxon>Pseudomonadota</taxon>
        <taxon>Gammaproteobacteria</taxon>
        <taxon>Vibrionales</taxon>
        <taxon>Vibrionaceae</taxon>
        <taxon>Vibrio</taxon>
    </lineage>
</organism>
<reference evidence="3" key="1">
    <citation type="journal article" date="2019" name="Int. J. Syst. Evol. Microbiol.">
        <title>The Global Catalogue of Microorganisms (GCM) 10K type strain sequencing project: providing services to taxonomists for standard genome sequencing and annotation.</title>
        <authorList>
            <consortium name="The Broad Institute Genomics Platform"/>
            <consortium name="The Broad Institute Genome Sequencing Center for Infectious Disease"/>
            <person name="Wu L."/>
            <person name="Ma J."/>
        </authorList>
    </citation>
    <scope>NUCLEOTIDE SEQUENCE [LARGE SCALE GENOMIC DNA]</scope>
    <source>
        <strain evidence="3">CECT 7226</strain>
    </source>
</reference>
<name>A0ABT8CL35_9VIBR</name>
<dbReference type="RefSeq" id="WP_261837443.1">
    <property type="nucleotide sequence ID" value="NZ_AP025458.1"/>
</dbReference>
<evidence type="ECO:0000313" key="2">
    <source>
        <dbReference type="EMBL" id="MDN3701577.1"/>
    </source>
</evidence>
<accession>A0ABT8CL35</accession>
<dbReference type="Proteomes" id="UP001223712">
    <property type="component" value="Unassembled WGS sequence"/>
</dbReference>
<protein>
    <submittedName>
        <fullName evidence="2">Uncharacterized protein</fullName>
    </submittedName>
</protein>